<keyword evidence="4 9" id="KW-1003">Cell membrane</keyword>
<dbReference type="EMBL" id="CP027669">
    <property type="protein sequence ID" value="AVO40723.1"/>
    <property type="molecule type" value="Genomic_DNA"/>
</dbReference>
<keyword evidence="7 9" id="KW-1133">Transmembrane helix</keyword>
<gene>
    <name evidence="11" type="ORF">C6571_04965</name>
</gene>
<evidence type="ECO:0000256" key="8">
    <source>
        <dbReference type="ARBA" id="ARBA00023136"/>
    </source>
</evidence>
<dbReference type="GO" id="GO:0015920">
    <property type="term" value="P:lipopolysaccharide transport"/>
    <property type="evidence" value="ECO:0007669"/>
    <property type="project" value="TreeGrafter"/>
</dbReference>
<feature type="transmembrane region" description="Helical" evidence="9">
    <location>
        <begin position="45"/>
        <end position="71"/>
    </location>
</feature>
<dbReference type="Proteomes" id="UP000239326">
    <property type="component" value="Chromosome"/>
</dbReference>
<organism evidence="11 12">
    <name type="scientific">Simplicispira suum</name>
    <dbReference type="NCBI Taxonomy" id="2109915"/>
    <lineage>
        <taxon>Bacteria</taxon>
        <taxon>Pseudomonadati</taxon>
        <taxon>Pseudomonadota</taxon>
        <taxon>Betaproteobacteria</taxon>
        <taxon>Burkholderiales</taxon>
        <taxon>Comamonadaceae</taxon>
        <taxon>Simplicispira</taxon>
    </lineage>
</organism>
<feature type="transmembrane region" description="Helical" evidence="9">
    <location>
        <begin position="83"/>
        <end position="102"/>
    </location>
</feature>
<evidence type="ECO:0000313" key="11">
    <source>
        <dbReference type="EMBL" id="AVO40723.1"/>
    </source>
</evidence>
<feature type="domain" description="ABC transmembrane type-2" evidence="10">
    <location>
        <begin position="46"/>
        <end position="269"/>
    </location>
</feature>
<name>A0A2S0MYF4_9BURK</name>
<dbReference type="PANTHER" id="PTHR30413:SF8">
    <property type="entry name" value="TRANSPORT PERMEASE PROTEIN"/>
    <property type="match status" value="1"/>
</dbReference>
<dbReference type="PROSITE" id="PS51012">
    <property type="entry name" value="ABC_TM2"/>
    <property type="match status" value="1"/>
</dbReference>
<dbReference type="KEGG" id="simp:C6571_04965"/>
<feature type="transmembrane region" description="Helical" evidence="9">
    <location>
        <begin position="218"/>
        <end position="239"/>
    </location>
</feature>
<feature type="transmembrane region" description="Helical" evidence="9">
    <location>
        <begin position="159"/>
        <end position="181"/>
    </location>
</feature>
<reference evidence="11 12" key="1">
    <citation type="submission" date="2018-03" db="EMBL/GenBank/DDBJ databases">
        <title>Genome sequencing of Simplicispira sp.</title>
        <authorList>
            <person name="Kim S.-J."/>
            <person name="Heo J."/>
            <person name="Kwon S.-W."/>
        </authorList>
    </citation>
    <scope>NUCLEOTIDE SEQUENCE [LARGE SCALE GENOMIC DNA]</scope>
    <source>
        <strain evidence="11 12">SC1-8</strain>
    </source>
</reference>
<evidence type="ECO:0000259" key="10">
    <source>
        <dbReference type="PROSITE" id="PS51012"/>
    </source>
</evidence>
<feature type="transmembrane region" description="Helical" evidence="9">
    <location>
        <begin position="246"/>
        <end position="266"/>
    </location>
</feature>
<comment type="similarity">
    <text evidence="2 9">Belongs to the ABC-2 integral membrane protein family.</text>
</comment>
<evidence type="ECO:0000256" key="4">
    <source>
        <dbReference type="ARBA" id="ARBA00022475"/>
    </source>
</evidence>
<accession>A0A2S0MYF4</accession>
<evidence type="ECO:0000256" key="3">
    <source>
        <dbReference type="ARBA" id="ARBA00022448"/>
    </source>
</evidence>
<dbReference type="OrthoDB" id="9786910at2"/>
<comment type="subcellular location">
    <subcellularLocation>
        <location evidence="1 9">Cell inner membrane</location>
        <topology evidence="1 9">Multi-pass membrane protein</topology>
    </subcellularLocation>
</comment>
<keyword evidence="6 9" id="KW-0812">Transmembrane</keyword>
<evidence type="ECO:0000256" key="9">
    <source>
        <dbReference type="RuleBase" id="RU361157"/>
    </source>
</evidence>
<proteinExistence type="inferred from homology"/>
<sequence length="277" mass="30169">MNVKRHDQRQPGVSPAASAGGAQRAWVLWRYWLLREFKTRYAGSVLGLAWAFVQPLASLAIFYVLFGLILAVRVPGLAATNGYLLHLLAGLAIWLPFTDAIGRGVGSLAAYEDFLRKQPMPAEILPAVSVGGSLLVLGIGYGLLLVLSIGQGVGPYVSWVWLPLLVLAQIVLTFGLTLVLSMAHFLWRDVGSVVGFALQLGFYLTPIVYPLAQVPERFHSWFLLNPVACLVLVVQSVVLHMPVPLGTTWALVAWVVLLGGGGWWFFRSMKPVLGEAL</sequence>
<dbReference type="GO" id="GO:0005886">
    <property type="term" value="C:plasma membrane"/>
    <property type="evidence" value="ECO:0007669"/>
    <property type="project" value="UniProtKB-SubCell"/>
</dbReference>
<evidence type="ECO:0000256" key="2">
    <source>
        <dbReference type="ARBA" id="ARBA00007783"/>
    </source>
</evidence>
<keyword evidence="8 9" id="KW-0472">Membrane</keyword>
<dbReference type="InterPro" id="IPR047817">
    <property type="entry name" value="ABC2_TM_bact-type"/>
</dbReference>
<keyword evidence="3 9" id="KW-0813">Transport</keyword>
<dbReference type="InterPro" id="IPR013525">
    <property type="entry name" value="ABC2_TM"/>
</dbReference>
<protein>
    <recommendedName>
        <fullName evidence="9">Transport permease protein</fullName>
    </recommendedName>
</protein>
<feature type="transmembrane region" description="Helical" evidence="9">
    <location>
        <begin position="123"/>
        <end position="147"/>
    </location>
</feature>
<evidence type="ECO:0000256" key="1">
    <source>
        <dbReference type="ARBA" id="ARBA00004429"/>
    </source>
</evidence>
<dbReference type="RefSeq" id="WP_106445714.1">
    <property type="nucleotide sequence ID" value="NZ_CP027669.1"/>
</dbReference>
<evidence type="ECO:0000256" key="6">
    <source>
        <dbReference type="ARBA" id="ARBA00022692"/>
    </source>
</evidence>
<keyword evidence="5" id="KW-0997">Cell inner membrane</keyword>
<evidence type="ECO:0000313" key="12">
    <source>
        <dbReference type="Proteomes" id="UP000239326"/>
    </source>
</evidence>
<dbReference type="Pfam" id="PF01061">
    <property type="entry name" value="ABC2_membrane"/>
    <property type="match status" value="1"/>
</dbReference>
<evidence type="ECO:0000256" key="5">
    <source>
        <dbReference type="ARBA" id="ARBA00022519"/>
    </source>
</evidence>
<dbReference type="AlphaFoldDB" id="A0A2S0MYF4"/>
<dbReference type="PANTHER" id="PTHR30413">
    <property type="entry name" value="INNER MEMBRANE TRANSPORT PERMEASE"/>
    <property type="match status" value="1"/>
</dbReference>
<dbReference type="GO" id="GO:0140359">
    <property type="term" value="F:ABC-type transporter activity"/>
    <property type="evidence" value="ECO:0007669"/>
    <property type="project" value="InterPro"/>
</dbReference>
<evidence type="ECO:0000256" key="7">
    <source>
        <dbReference type="ARBA" id="ARBA00022989"/>
    </source>
</evidence>
<keyword evidence="12" id="KW-1185">Reference proteome</keyword>
<feature type="transmembrane region" description="Helical" evidence="9">
    <location>
        <begin position="193"/>
        <end position="212"/>
    </location>
</feature>